<proteinExistence type="inferred from homology"/>
<keyword evidence="4" id="KW-0133">Cell shape</keyword>
<comment type="caution">
    <text evidence="10">The sequence shown here is derived from an EMBL/GenBank/DDBJ whole genome shotgun (WGS) entry which is preliminary data.</text>
</comment>
<sequence length="401" mass="40864">MAILAVGVYAPATLLGPLPAASATTVSELPGQTDAAAPVLAADGASAVILAGDTTPFAQGGSTEALPLASIAKLVTALVVLDAKPLAAGESGEAHTIGTPDYQDYIDYSGGGARTVVVFPKEQWTQREMLQALILGSSNNHADTLARWAYGSVDDYLTAASAWLGAQGLDGITVADATGLSPDSRGTAADVTRLAALVQAEPAIAEILANPPSALVNNRGVSNTTAYLAEEGITGISRSYTDEAGVCLLFTASVPAPEPDGEPLAFSAVFLGSPDYDTLESDVRALMESAVAGAGTVPLIAQGERYGEFTAPWGATASAVAITAQSRRAWAAQDASLLVELDELSTAQLGRIVGSVSVSTPGGEHRSRLELDRAITDPGPAWRLLNPVPMITALLASVQGS</sequence>
<evidence type="ECO:0000256" key="4">
    <source>
        <dbReference type="ARBA" id="ARBA00022960"/>
    </source>
</evidence>
<dbReference type="EMBL" id="MPZN01000074">
    <property type="protein sequence ID" value="PPL14952.1"/>
    <property type="molecule type" value="Genomic_DNA"/>
</dbReference>
<evidence type="ECO:0000256" key="7">
    <source>
        <dbReference type="RuleBase" id="RU004016"/>
    </source>
</evidence>
<evidence type="ECO:0000313" key="11">
    <source>
        <dbReference type="Proteomes" id="UP000237755"/>
    </source>
</evidence>
<dbReference type="InterPro" id="IPR001967">
    <property type="entry name" value="Peptidase_S11_N"/>
</dbReference>
<dbReference type="SUPFAM" id="SSF56601">
    <property type="entry name" value="beta-lactamase/transpeptidase-like"/>
    <property type="match status" value="1"/>
</dbReference>
<evidence type="ECO:0000313" key="10">
    <source>
        <dbReference type="EMBL" id="PPL14952.1"/>
    </source>
</evidence>
<dbReference type="Pfam" id="PF00768">
    <property type="entry name" value="Peptidase_S11"/>
    <property type="match status" value="1"/>
</dbReference>
<dbReference type="InterPro" id="IPR018044">
    <property type="entry name" value="Peptidase_S11"/>
</dbReference>
<reference evidence="10 11" key="1">
    <citation type="journal article" date="2008" name="Int. J. Syst. Evol. Microbiol.">
        <title>Leifsonia pindariensis sp. nov., isolated from the Pindari glacier of the Indian Himalayas, and emended description of the genus Leifsonia.</title>
        <authorList>
            <person name="Reddy G.S."/>
            <person name="Prabagaran S.R."/>
            <person name="Shivaji S."/>
        </authorList>
    </citation>
    <scope>NUCLEOTIDE SEQUENCE [LARGE SCALE GENOMIC DNA]</scope>
    <source>
        <strain evidence="10 11">PON 10</strain>
    </source>
</reference>
<feature type="domain" description="Peptidase S11 D-alanyl-D-alanine carboxypeptidase A N-terminal" evidence="9">
    <location>
        <begin position="45"/>
        <end position="253"/>
    </location>
</feature>
<evidence type="ECO:0000256" key="6">
    <source>
        <dbReference type="ARBA" id="ARBA00023316"/>
    </source>
</evidence>
<feature type="signal peptide" evidence="8">
    <location>
        <begin position="1"/>
        <end position="23"/>
    </location>
</feature>
<name>A0ABX5ARX5_9MICO</name>
<comment type="similarity">
    <text evidence="1 7">Belongs to the peptidase S11 family.</text>
</comment>
<dbReference type="Proteomes" id="UP000237755">
    <property type="component" value="Unassembled WGS sequence"/>
</dbReference>
<keyword evidence="6" id="KW-0961">Cell wall biogenesis/degradation</keyword>
<dbReference type="Gene3D" id="3.40.710.10">
    <property type="entry name" value="DD-peptidase/beta-lactamase superfamily"/>
    <property type="match status" value="1"/>
</dbReference>
<keyword evidence="2 8" id="KW-0732">Signal</keyword>
<feature type="chain" id="PRO_5046365386" description="Peptidase S11 D-alanyl-D-alanine carboxypeptidase A N-terminal domain-containing protein" evidence="8">
    <location>
        <begin position="24"/>
        <end position="401"/>
    </location>
</feature>
<dbReference type="InterPro" id="IPR012338">
    <property type="entry name" value="Beta-lactam/transpept-like"/>
</dbReference>
<keyword evidence="11" id="KW-1185">Reference proteome</keyword>
<gene>
    <name evidence="10" type="ORF">GY24_15180</name>
</gene>
<evidence type="ECO:0000256" key="5">
    <source>
        <dbReference type="ARBA" id="ARBA00022984"/>
    </source>
</evidence>
<evidence type="ECO:0000259" key="9">
    <source>
        <dbReference type="Pfam" id="PF00768"/>
    </source>
</evidence>
<dbReference type="PRINTS" id="PR00725">
    <property type="entry name" value="DADACBPTASE1"/>
</dbReference>
<evidence type="ECO:0000256" key="2">
    <source>
        <dbReference type="ARBA" id="ARBA00022729"/>
    </source>
</evidence>
<evidence type="ECO:0000256" key="1">
    <source>
        <dbReference type="ARBA" id="ARBA00007164"/>
    </source>
</evidence>
<keyword evidence="5" id="KW-0573">Peptidoglycan synthesis</keyword>
<evidence type="ECO:0000256" key="8">
    <source>
        <dbReference type="SAM" id="SignalP"/>
    </source>
</evidence>
<accession>A0ABX5ARX5</accession>
<protein>
    <recommendedName>
        <fullName evidence="9">Peptidase S11 D-alanyl-D-alanine carboxypeptidase A N-terminal domain-containing protein</fullName>
    </recommendedName>
</protein>
<evidence type="ECO:0000256" key="3">
    <source>
        <dbReference type="ARBA" id="ARBA00022801"/>
    </source>
</evidence>
<organism evidence="10 11">
    <name type="scientific">Microterricola pindariensis</name>
    <dbReference type="NCBI Taxonomy" id="478010"/>
    <lineage>
        <taxon>Bacteria</taxon>
        <taxon>Bacillati</taxon>
        <taxon>Actinomycetota</taxon>
        <taxon>Actinomycetes</taxon>
        <taxon>Micrococcales</taxon>
        <taxon>Microbacteriaceae</taxon>
        <taxon>Microterricola</taxon>
    </lineage>
</organism>
<keyword evidence="3" id="KW-0378">Hydrolase</keyword>